<organism evidence="7 8">
    <name type="scientific">Pyrobaculum arsenaticum</name>
    <dbReference type="NCBI Taxonomy" id="121277"/>
    <lineage>
        <taxon>Archaea</taxon>
        <taxon>Thermoproteota</taxon>
        <taxon>Thermoprotei</taxon>
        <taxon>Thermoproteales</taxon>
        <taxon>Thermoproteaceae</taxon>
        <taxon>Pyrobaculum</taxon>
    </lineage>
</organism>
<dbReference type="EMBL" id="JAAVJF010000005">
    <property type="protein sequence ID" value="NYR16312.1"/>
    <property type="molecule type" value="Genomic_DNA"/>
</dbReference>
<dbReference type="InterPro" id="IPR011701">
    <property type="entry name" value="MFS"/>
</dbReference>
<dbReference type="PANTHER" id="PTHR42688">
    <property type="entry name" value="CONSERVED PROTEIN"/>
    <property type="match status" value="1"/>
</dbReference>
<dbReference type="AlphaFoldDB" id="A0A7L4PC40"/>
<keyword evidence="3 6" id="KW-0812">Transmembrane</keyword>
<keyword evidence="2" id="KW-1003">Cell membrane</keyword>
<evidence type="ECO:0000313" key="7">
    <source>
        <dbReference type="EMBL" id="NYR16312.1"/>
    </source>
</evidence>
<gene>
    <name evidence="7" type="ORF">HC235_10290</name>
</gene>
<feature type="transmembrane region" description="Helical" evidence="6">
    <location>
        <begin position="229"/>
        <end position="253"/>
    </location>
</feature>
<dbReference type="SUPFAM" id="SSF103473">
    <property type="entry name" value="MFS general substrate transporter"/>
    <property type="match status" value="1"/>
</dbReference>
<reference evidence="7 8" key="1">
    <citation type="journal article" date="2020" name="Nat. Commun.">
        <title>The structures of two archaeal type IV pili illuminate evolutionary relationships.</title>
        <authorList>
            <person name="Wang F."/>
            <person name="Baquero D.P."/>
            <person name="Su Z."/>
            <person name="Beltran L.C."/>
            <person name="Prangishvili D."/>
            <person name="Krupovic M."/>
            <person name="Egelman E.H."/>
        </authorList>
    </citation>
    <scope>NUCLEOTIDE SEQUENCE [LARGE SCALE GENOMIC DNA]</scope>
    <source>
        <strain evidence="7 8">2GA</strain>
    </source>
</reference>
<evidence type="ECO:0000256" key="3">
    <source>
        <dbReference type="ARBA" id="ARBA00022692"/>
    </source>
</evidence>
<dbReference type="InterPro" id="IPR036259">
    <property type="entry name" value="MFS_trans_sf"/>
</dbReference>
<evidence type="ECO:0000256" key="1">
    <source>
        <dbReference type="ARBA" id="ARBA00004651"/>
    </source>
</evidence>
<feature type="transmembrane region" description="Helical" evidence="6">
    <location>
        <begin position="339"/>
        <end position="359"/>
    </location>
</feature>
<dbReference type="RefSeq" id="WP_011901222.1">
    <property type="nucleotide sequence ID" value="NZ_JAAVJF010000005.1"/>
</dbReference>
<dbReference type="GO" id="GO:0005886">
    <property type="term" value="C:plasma membrane"/>
    <property type="evidence" value="ECO:0007669"/>
    <property type="project" value="UniProtKB-SubCell"/>
</dbReference>
<feature type="transmembrane region" description="Helical" evidence="6">
    <location>
        <begin position="307"/>
        <end position="333"/>
    </location>
</feature>
<evidence type="ECO:0000256" key="4">
    <source>
        <dbReference type="ARBA" id="ARBA00022989"/>
    </source>
</evidence>
<dbReference type="PANTHER" id="PTHR42688:SF1">
    <property type="entry name" value="BLR5212 PROTEIN"/>
    <property type="match status" value="1"/>
</dbReference>
<protein>
    <submittedName>
        <fullName evidence="7">MFS transporter</fullName>
    </submittedName>
</protein>
<feature type="transmembrane region" description="Helical" evidence="6">
    <location>
        <begin position="135"/>
        <end position="156"/>
    </location>
</feature>
<dbReference type="OMA" id="GFHRMMD"/>
<feature type="transmembrane region" description="Helical" evidence="6">
    <location>
        <begin position="202"/>
        <end position="223"/>
    </location>
</feature>
<comment type="subcellular location">
    <subcellularLocation>
        <location evidence="1">Cell membrane</location>
        <topology evidence="1">Multi-pass membrane protein</topology>
    </subcellularLocation>
</comment>
<comment type="caution">
    <text evidence="7">The sequence shown here is derived from an EMBL/GenBank/DDBJ whole genome shotgun (WGS) entry which is preliminary data.</text>
</comment>
<proteinExistence type="predicted"/>
<dbReference type="Pfam" id="PF07690">
    <property type="entry name" value="MFS_1"/>
    <property type="match status" value="1"/>
</dbReference>
<feature type="transmembrane region" description="Helical" evidence="6">
    <location>
        <begin position="6"/>
        <end position="23"/>
    </location>
</feature>
<keyword evidence="4 6" id="KW-1133">Transmembrane helix</keyword>
<feature type="transmembrane region" description="Helical" evidence="6">
    <location>
        <begin position="30"/>
        <end position="54"/>
    </location>
</feature>
<dbReference type="GO" id="GO:0022857">
    <property type="term" value="F:transmembrane transporter activity"/>
    <property type="evidence" value="ECO:0007669"/>
    <property type="project" value="InterPro"/>
</dbReference>
<dbReference type="Proteomes" id="UP000554766">
    <property type="component" value="Unassembled WGS sequence"/>
</dbReference>
<dbReference type="InterPro" id="IPR052425">
    <property type="entry name" value="Uncharacterized_MFS-type"/>
</dbReference>
<evidence type="ECO:0000256" key="5">
    <source>
        <dbReference type="ARBA" id="ARBA00023136"/>
    </source>
</evidence>
<keyword evidence="8" id="KW-1185">Reference proteome</keyword>
<evidence type="ECO:0000313" key="8">
    <source>
        <dbReference type="Proteomes" id="UP000554766"/>
    </source>
</evidence>
<dbReference type="CDD" id="cd17370">
    <property type="entry name" value="MFS_MJ1317_like"/>
    <property type="match status" value="1"/>
</dbReference>
<evidence type="ECO:0000256" key="2">
    <source>
        <dbReference type="ARBA" id="ARBA00022475"/>
    </source>
</evidence>
<keyword evidence="5 6" id="KW-0472">Membrane</keyword>
<name>A0A7L4PC40_9CREN</name>
<evidence type="ECO:0000256" key="6">
    <source>
        <dbReference type="SAM" id="Phobius"/>
    </source>
</evidence>
<feature type="transmembrane region" description="Helical" evidence="6">
    <location>
        <begin position="162"/>
        <end position="181"/>
    </location>
</feature>
<feature type="transmembrane region" description="Helical" evidence="6">
    <location>
        <begin position="74"/>
        <end position="94"/>
    </location>
</feature>
<dbReference type="GeneID" id="5055351"/>
<dbReference type="Gene3D" id="1.20.1250.20">
    <property type="entry name" value="MFS general substrate transporter like domains"/>
    <property type="match status" value="1"/>
</dbReference>
<accession>A0A7L4PC40</accession>
<sequence length="364" mass="38497">MNIRLIIMLGLVSLFADWLYESMRAVAPQYLYMLGATAVFVGFVFGLGDALGYAARVVTGPLADRRGGYWLETFLGYGLQIAAVGGLIFAKDLWQAAGLIFLERFAKALRTPARDVLISAAGGGKAKGRAFGIHAALDQIGAIIGAAMATAMLYMYYTPRDVFATALLPGAVALALLYAAYRLSGVRPSGRGRVGGGWRAATAFAATQFFLGLSLTHISLFQYRLAEVPWLASLLFLIAMIAEVPASLLLGFLHDKSSKALLIGPVFTVLLALSFMAGGHYLFLGAALYAVATSYADVVAKAYAAKLGAAASLGLVNAMWGLGLLAGGVVYGFLTDMGIYWAIGALASAASLASFYMLWRLTTY</sequence>